<dbReference type="Gene3D" id="3.60.15.10">
    <property type="entry name" value="Ribonuclease Z/Hydroxyacylglutathione hydrolase-like"/>
    <property type="match status" value="1"/>
</dbReference>
<dbReference type="GO" id="GO:0004497">
    <property type="term" value="F:monooxygenase activity"/>
    <property type="evidence" value="ECO:0007669"/>
    <property type="project" value="UniProtKB-KW"/>
</dbReference>
<dbReference type="InterPro" id="IPR001279">
    <property type="entry name" value="Metallo-B-lactamas"/>
</dbReference>
<dbReference type="GO" id="GO:0046872">
    <property type="term" value="F:metal ion binding"/>
    <property type="evidence" value="ECO:0007669"/>
    <property type="project" value="UniProtKB-KW"/>
</dbReference>
<keyword evidence="2" id="KW-0479">Metal-binding</keyword>
<keyword evidence="4" id="KW-0862">Zinc</keyword>
<dbReference type="GO" id="GO:0016787">
    <property type="term" value="F:hydrolase activity"/>
    <property type="evidence" value="ECO:0007669"/>
    <property type="project" value="UniProtKB-KW"/>
</dbReference>
<dbReference type="CDD" id="cd07730">
    <property type="entry name" value="metallo-hydrolase-like_MBL-fold"/>
    <property type="match status" value="1"/>
</dbReference>
<accession>A0A8H8RN51</accession>
<organism evidence="6 7">
    <name type="scientific">Lachnellula occidentalis</name>
    <dbReference type="NCBI Taxonomy" id="215460"/>
    <lineage>
        <taxon>Eukaryota</taxon>
        <taxon>Fungi</taxon>
        <taxon>Dikarya</taxon>
        <taxon>Ascomycota</taxon>
        <taxon>Pezizomycotina</taxon>
        <taxon>Leotiomycetes</taxon>
        <taxon>Helotiales</taxon>
        <taxon>Lachnaceae</taxon>
        <taxon>Lachnellula</taxon>
    </lineage>
</organism>
<keyword evidence="7" id="KW-1185">Reference proteome</keyword>
<comment type="similarity">
    <text evidence="1">Belongs to the metallo-beta-lactamase superfamily.</text>
</comment>
<dbReference type="InterPro" id="IPR000595">
    <property type="entry name" value="cNMP-bd_dom"/>
</dbReference>
<gene>
    <name evidence="6" type="primary">andK_0</name>
    <name evidence="6" type="ORF">LOCC1_G006038</name>
</gene>
<dbReference type="InterPro" id="IPR051013">
    <property type="entry name" value="MBL_superfamily_lactonases"/>
</dbReference>
<evidence type="ECO:0000256" key="2">
    <source>
        <dbReference type="ARBA" id="ARBA00022723"/>
    </source>
</evidence>
<keyword evidence="6" id="KW-0560">Oxidoreductase</keyword>
<evidence type="ECO:0000256" key="4">
    <source>
        <dbReference type="ARBA" id="ARBA00022833"/>
    </source>
</evidence>
<evidence type="ECO:0000313" key="7">
    <source>
        <dbReference type="Proteomes" id="UP000443090"/>
    </source>
</evidence>
<evidence type="ECO:0000313" key="6">
    <source>
        <dbReference type="EMBL" id="TVY37587.1"/>
    </source>
</evidence>
<dbReference type="Pfam" id="PF00753">
    <property type="entry name" value="Lactamase_B"/>
    <property type="match status" value="1"/>
</dbReference>
<dbReference type="PANTHER" id="PTHR42978">
    <property type="entry name" value="QUORUM-QUENCHING LACTONASE YTNP-RELATED-RELATED"/>
    <property type="match status" value="1"/>
</dbReference>
<reference evidence="6 7" key="1">
    <citation type="submission" date="2018-05" db="EMBL/GenBank/DDBJ databases">
        <title>Genome sequencing and assembly of the regulated plant pathogen Lachnellula willkommii and related sister species for the development of diagnostic species identification markers.</title>
        <authorList>
            <person name="Giroux E."/>
            <person name="Bilodeau G."/>
        </authorList>
    </citation>
    <scope>NUCLEOTIDE SEQUENCE [LARGE SCALE GENOMIC DNA]</scope>
    <source>
        <strain evidence="6 7">CBS 160.35</strain>
    </source>
</reference>
<name>A0A8H8RN51_9HELO</name>
<dbReference type="SMART" id="SM00849">
    <property type="entry name" value="Lactamase_B"/>
    <property type="match status" value="1"/>
</dbReference>
<evidence type="ECO:0000256" key="1">
    <source>
        <dbReference type="ARBA" id="ARBA00007749"/>
    </source>
</evidence>
<sequence length="384" mass="42314">MAQSPPDLKIPSSTSTVNIRIIDTTSRISGIPLKHFVSPAITGHTHLTAIPAFSFLIEHPSNRKLLFDLGVRKDKENFAPKILKSLKDGHWDVEVKQGVREQLEAHGVRGKDVEGIIWSHYHWDHTGDPSTFDSHTALIVGPGFKAAFTPGYPANEESPIRESDYENRELREVSFDKGLKIGRFDAFDYFGDGSFYLLDSPGHAIGHMCGLARVTVNTFIVMGGDACHHAGEFRPSQYIPVPSSISPNPLSLGSSTPCPGSLFEDLYRDGDGKKPFYTIAKGEGGIAHDADEAERTIGKVIEADARDEVLVVIAHDATLLDVVDFFPKYANDFKEKGWVEKGRWLFLKDFAGATASPTAKLLLPVEWFFSTGNKKGPVQSYRTS</sequence>
<dbReference type="OrthoDB" id="10250730at2759"/>
<comment type="caution">
    <text evidence="6">The sequence shown here is derived from an EMBL/GenBank/DDBJ whole genome shotgun (WGS) entry which is preliminary data.</text>
</comment>
<keyword evidence="3" id="KW-0378">Hydrolase</keyword>
<dbReference type="Proteomes" id="UP000443090">
    <property type="component" value="Unassembled WGS sequence"/>
</dbReference>
<protein>
    <submittedName>
        <fullName evidence="6">Cytochrome P450 monooxygenase</fullName>
    </submittedName>
</protein>
<evidence type="ECO:0000259" key="5">
    <source>
        <dbReference type="PROSITE" id="PS50042"/>
    </source>
</evidence>
<dbReference type="PROSITE" id="PS50042">
    <property type="entry name" value="CNMP_BINDING_3"/>
    <property type="match status" value="1"/>
</dbReference>
<proteinExistence type="inferred from homology"/>
<dbReference type="InterPro" id="IPR036866">
    <property type="entry name" value="RibonucZ/Hydroxyglut_hydro"/>
</dbReference>
<feature type="domain" description="Cyclic nucleotide-binding" evidence="5">
    <location>
        <begin position="264"/>
        <end position="312"/>
    </location>
</feature>
<dbReference type="PANTHER" id="PTHR42978:SF5">
    <property type="entry name" value="METALLO-BETA-LACTAMASE DOMAIN-CONTAINING PROTEIN"/>
    <property type="match status" value="1"/>
</dbReference>
<dbReference type="AlphaFoldDB" id="A0A8H8RN51"/>
<keyword evidence="6" id="KW-0503">Monooxygenase</keyword>
<dbReference type="SUPFAM" id="SSF56281">
    <property type="entry name" value="Metallo-hydrolase/oxidoreductase"/>
    <property type="match status" value="1"/>
</dbReference>
<dbReference type="EMBL" id="QGMI01000694">
    <property type="protein sequence ID" value="TVY37587.1"/>
    <property type="molecule type" value="Genomic_DNA"/>
</dbReference>
<evidence type="ECO:0000256" key="3">
    <source>
        <dbReference type="ARBA" id="ARBA00022801"/>
    </source>
</evidence>